<evidence type="ECO:0000313" key="1">
    <source>
        <dbReference type="EMBL" id="GFD47688.1"/>
    </source>
</evidence>
<feature type="non-terminal residue" evidence="1">
    <location>
        <position position="1"/>
    </location>
</feature>
<reference evidence="1" key="1">
    <citation type="journal article" date="2019" name="Sci. Rep.">
        <title>Draft genome of Tanacetum cinerariifolium, the natural source of mosquito coil.</title>
        <authorList>
            <person name="Yamashiro T."/>
            <person name="Shiraishi A."/>
            <person name="Satake H."/>
            <person name="Nakayama K."/>
        </authorList>
    </citation>
    <scope>NUCLEOTIDE SEQUENCE</scope>
</reference>
<protein>
    <submittedName>
        <fullName evidence="1">Uncharacterized protein</fullName>
    </submittedName>
</protein>
<gene>
    <name evidence="1" type="ORF">Tci_919657</name>
</gene>
<proteinExistence type="predicted"/>
<organism evidence="1">
    <name type="scientific">Tanacetum cinerariifolium</name>
    <name type="common">Dalmatian daisy</name>
    <name type="synonym">Chrysanthemum cinerariifolium</name>
    <dbReference type="NCBI Taxonomy" id="118510"/>
    <lineage>
        <taxon>Eukaryota</taxon>
        <taxon>Viridiplantae</taxon>
        <taxon>Streptophyta</taxon>
        <taxon>Embryophyta</taxon>
        <taxon>Tracheophyta</taxon>
        <taxon>Spermatophyta</taxon>
        <taxon>Magnoliopsida</taxon>
        <taxon>eudicotyledons</taxon>
        <taxon>Gunneridae</taxon>
        <taxon>Pentapetalae</taxon>
        <taxon>asterids</taxon>
        <taxon>campanulids</taxon>
        <taxon>Asterales</taxon>
        <taxon>Asteraceae</taxon>
        <taxon>Asteroideae</taxon>
        <taxon>Anthemideae</taxon>
        <taxon>Anthemidinae</taxon>
        <taxon>Tanacetum</taxon>
    </lineage>
</organism>
<dbReference type="EMBL" id="BKCJ011705179">
    <property type="protein sequence ID" value="GFD47688.1"/>
    <property type="molecule type" value="Genomic_DNA"/>
</dbReference>
<comment type="caution">
    <text evidence="1">The sequence shown here is derived from an EMBL/GenBank/DDBJ whole genome shotgun (WGS) entry which is preliminary data.</text>
</comment>
<feature type="non-terminal residue" evidence="1">
    <location>
        <position position="132"/>
    </location>
</feature>
<sequence>ASLRLPTTATQVLMSLRRVFIKRKSDLLGPGEIQIISIVTDGVSAEPIQLHSEVFEGIRRKTELPLGPGGLALYRTSNGKVPEFLDYRLLIMELDEDVRQAGKILDAVRQDTQFDQFRTALLAAAAVAAPPA</sequence>
<name>A0A699WPK6_TANCI</name>
<dbReference type="AlphaFoldDB" id="A0A699WPK6"/>
<accession>A0A699WPK6</accession>